<keyword evidence="2" id="KW-1185">Reference proteome</keyword>
<proteinExistence type="predicted"/>
<dbReference type="Proteomes" id="UP000807504">
    <property type="component" value="Unassembled WGS sequence"/>
</dbReference>
<reference evidence="1" key="1">
    <citation type="journal article" date="2020" name="bioRxiv">
        <title>Chromosome-level reference genome of the European wasp spider Argiope bruennichi: a resource for studies on range expansion and evolutionary adaptation.</title>
        <authorList>
            <person name="Sheffer M.M."/>
            <person name="Hoppe A."/>
            <person name="Krehenwinkel H."/>
            <person name="Uhl G."/>
            <person name="Kuss A.W."/>
            <person name="Jensen L."/>
            <person name="Jensen C."/>
            <person name="Gillespie R.G."/>
            <person name="Hoff K.J."/>
            <person name="Prost S."/>
        </authorList>
    </citation>
    <scope>NUCLEOTIDE SEQUENCE</scope>
</reference>
<comment type="caution">
    <text evidence="1">The sequence shown here is derived from an EMBL/GenBank/DDBJ whole genome shotgun (WGS) entry which is preliminary data.</text>
</comment>
<dbReference type="EMBL" id="JABXBU010000002">
    <property type="protein sequence ID" value="KAF8795083.1"/>
    <property type="molecule type" value="Genomic_DNA"/>
</dbReference>
<dbReference type="AlphaFoldDB" id="A0A8T0G1L7"/>
<evidence type="ECO:0000313" key="2">
    <source>
        <dbReference type="Proteomes" id="UP000807504"/>
    </source>
</evidence>
<name>A0A8T0G1L7_ARGBR</name>
<accession>A0A8T0G1L7</accession>
<organism evidence="1 2">
    <name type="scientific">Argiope bruennichi</name>
    <name type="common">Wasp spider</name>
    <name type="synonym">Aranea bruennichi</name>
    <dbReference type="NCBI Taxonomy" id="94029"/>
    <lineage>
        <taxon>Eukaryota</taxon>
        <taxon>Metazoa</taxon>
        <taxon>Ecdysozoa</taxon>
        <taxon>Arthropoda</taxon>
        <taxon>Chelicerata</taxon>
        <taxon>Arachnida</taxon>
        <taxon>Araneae</taxon>
        <taxon>Araneomorphae</taxon>
        <taxon>Entelegynae</taxon>
        <taxon>Araneoidea</taxon>
        <taxon>Araneidae</taxon>
        <taxon>Argiope</taxon>
    </lineage>
</organism>
<evidence type="ECO:0000313" key="1">
    <source>
        <dbReference type="EMBL" id="KAF8795083.1"/>
    </source>
</evidence>
<sequence>MVVCLSEVESETTFQPNEINSTSERTETSLFVNHRMRSEETMPISVNSSLNDLFTCEQHCSSSGMIKPVTEDVLKKCIKCSETAGCVNHENQTSVILEMSNGIDISRSDGMTDKEDIDELDIKLEEIERFSVSVMPFFSDLSEKSLVR</sequence>
<protein>
    <submittedName>
        <fullName evidence="1">Uncharacterized protein</fullName>
    </submittedName>
</protein>
<reference evidence="1" key="2">
    <citation type="submission" date="2020-06" db="EMBL/GenBank/DDBJ databases">
        <authorList>
            <person name="Sheffer M."/>
        </authorList>
    </citation>
    <scope>NUCLEOTIDE SEQUENCE</scope>
</reference>
<gene>
    <name evidence="1" type="ORF">HNY73_002975</name>
</gene>